<evidence type="ECO:0000256" key="2">
    <source>
        <dbReference type="ARBA" id="ARBA00022692"/>
    </source>
</evidence>
<evidence type="ECO:0000256" key="1">
    <source>
        <dbReference type="ARBA" id="ARBA00004127"/>
    </source>
</evidence>
<evidence type="ECO:0000256" key="5">
    <source>
        <dbReference type="SAM" id="Phobius"/>
    </source>
</evidence>
<reference evidence="6" key="1">
    <citation type="submission" date="2022-01" db="EMBL/GenBank/DDBJ databases">
        <authorList>
            <person name="King R."/>
        </authorList>
    </citation>
    <scope>NUCLEOTIDE SEQUENCE</scope>
</reference>
<evidence type="ECO:0000313" key="6">
    <source>
        <dbReference type="EMBL" id="CAG9810597.1"/>
    </source>
</evidence>
<dbReference type="AlphaFoldDB" id="A0A9N9S492"/>
<dbReference type="PANTHER" id="PTHR12479">
    <property type="entry name" value="LYSOSOMAL-ASSOCIATED TRANSMEMBRANE PROTEIN"/>
    <property type="match status" value="1"/>
</dbReference>
<evidence type="ECO:0000256" key="4">
    <source>
        <dbReference type="ARBA" id="ARBA00023136"/>
    </source>
</evidence>
<evidence type="ECO:0000256" key="3">
    <source>
        <dbReference type="ARBA" id="ARBA00022989"/>
    </source>
</evidence>
<keyword evidence="2 5" id="KW-0812">Transmembrane</keyword>
<feature type="transmembrane region" description="Helical" evidence="5">
    <location>
        <begin position="155"/>
        <end position="175"/>
    </location>
</feature>
<gene>
    <name evidence="6" type="ORF">CHIRRI_LOCUS13410</name>
</gene>
<accession>A0A9N9S492</accession>
<reference evidence="6" key="2">
    <citation type="submission" date="2022-10" db="EMBL/GenBank/DDBJ databases">
        <authorList>
            <consortium name="ENA_rothamsted_submissions"/>
            <consortium name="culmorum"/>
            <person name="King R."/>
        </authorList>
    </citation>
    <scope>NUCLEOTIDE SEQUENCE</scope>
</reference>
<feature type="transmembrane region" description="Helical" evidence="5">
    <location>
        <begin position="16"/>
        <end position="38"/>
    </location>
</feature>
<dbReference type="GO" id="GO:0005765">
    <property type="term" value="C:lysosomal membrane"/>
    <property type="evidence" value="ECO:0007669"/>
    <property type="project" value="TreeGrafter"/>
</dbReference>
<sequence length="190" mass="22303">MTLRKCCFCYDLRKGVIILVYLQMLLYFLKLLFVLYLLTSFIANTNSEHPQNEEEEEAIEEVEIKNFDFEKFYFETFVMERKYTKYRKFELDTTNGEDFEAELLKHVIAISVCILVIKGVQKNQPLKIFPFMIFSAFDIAYNVVFLILSSSNRNSSTILDTVFLTYTIICVRSLYCRMLTETKLAAICVA</sequence>
<dbReference type="InterPro" id="IPR051115">
    <property type="entry name" value="LAPTM_transporter"/>
</dbReference>
<protein>
    <submittedName>
        <fullName evidence="6">Uncharacterized protein</fullName>
    </submittedName>
</protein>
<dbReference type="Proteomes" id="UP001153620">
    <property type="component" value="Chromosome 4"/>
</dbReference>
<name>A0A9N9S492_9DIPT</name>
<dbReference type="GO" id="GO:0012505">
    <property type="term" value="C:endomembrane system"/>
    <property type="evidence" value="ECO:0007669"/>
    <property type="project" value="UniProtKB-SubCell"/>
</dbReference>
<keyword evidence="4 5" id="KW-0472">Membrane</keyword>
<dbReference type="EMBL" id="OU895880">
    <property type="protein sequence ID" value="CAG9810597.1"/>
    <property type="molecule type" value="Genomic_DNA"/>
</dbReference>
<organism evidence="6 7">
    <name type="scientific">Chironomus riparius</name>
    <dbReference type="NCBI Taxonomy" id="315576"/>
    <lineage>
        <taxon>Eukaryota</taxon>
        <taxon>Metazoa</taxon>
        <taxon>Ecdysozoa</taxon>
        <taxon>Arthropoda</taxon>
        <taxon>Hexapoda</taxon>
        <taxon>Insecta</taxon>
        <taxon>Pterygota</taxon>
        <taxon>Neoptera</taxon>
        <taxon>Endopterygota</taxon>
        <taxon>Diptera</taxon>
        <taxon>Nematocera</taxon>
        <taxon>Chironomoidea</taxon>
        <taxon>Chironomidae</taxon>
        <taxon>Chironominae</taxon>
        <taxon>Chironomus</taxon>
    </lineage>
</organism>
<evidence type="ECO:0000313" key="7">
    <source>
        <dbReference type="Proteomes" id="UP001153620"/>
    </source>
</evidence>
<keyword evidence="7" id="KW-1185">Reference proteome</keyword>
<feature type="transmembrane region" description="Helical" evidence="5">
    <location>
        <begin position="128"/>
        <end position="149"/>
    </location>
</feature>
<proteinExistence type="predicted"/>
<comment type="subcellular location">
    <subcellularLocation>
        <location evidence="1">Endomembrane system</location>
        <topology evidence="1">Multi-pass membrane protein</topology>
    </subcellularLocation>
</comment>
<keyword evidence="3 5" id="KW-1133">Transmembrane helix</keyword>
<dbReference type="PANTHER" id="PTHR12479:SF10">
    <property type="entry name" value="LYSOSOMAL-ASSOCIATED TRANSMEMBRANE PROTEIN"/>
    <property type="match status" value="1"/>
</dbReference>